<reference evidence="2" key="1">
    <citation type="journal article" date="2023" name="G3 (Bethesda)">
        <title>Genome assembly and association tests identify interacting loci associated with vigor, precocity, and sex in interspecific pistachio rootstocks.</title>
        <authorList>
            <person name="Palmer W."/>
            <person name="Jacygrad E."/>
            <person name="Sagayaradj S."/>
            <person name="Cavanaugh K."/>
            <person name="Han R."/>
            <person name="Bertier L."/>
            <person name="Beede B."/>
            <person name="Kafkas S."/>
            <person name="Golino D."/>
            <person name="Preece J."/>
            <person name="Michelmore R."/>
        </authorList>
    </citation>
    <scope>NUCLEOTIDE SEQUENCE [LARGE SCALE GENOMIC DNA]</scope>
</reference>
<sequence length="60" mass="6967">MARRKSAFIVDQNWVMTYYINDPSVLRTKEYRTAASAVLEYGIWECVQNSPAFYSDGSCY</sequence>
<evidence type="ECO:0000313" key="1">
    <source>
        <dbReference type="EMBL" id="KAJ0079386.1"/>
    </source>
</evidence>
<evidence type="ECO:0000313" key="2">
    <source>
        <dbReference type="Proteomes" id="UP001164250"/>
    </source>
</evidence>
<accession>A0ACC0ZYZ5</accession>
<dbReference type="Proteomes" id="UP001164250">
    <property type="component" value="Chromosome 13"/>
</dbReference>
<dbReference type="EMBL" id="CM047909">
    <property type="protein sequence ID" value="KAJ0079386.1"/>
    <property type="molecule type" value="Genomic_DNA"/>
</dbReference>
<proteinExistence type="predicted"/>
<keyword evidence="2" id="KW-1185">Reference proteome</keyword>
<protein>
    <submittedName>
        <fullName evidence="1">Uncharacterized protein</fullName>
    </submittedName>
</protein>
<gene>
    <name evidence="1" type="ORF">Patl1_24591</name>
</gene>
<name>A0ACC0ZYZ5_9ROSI</name>
<organism evidence="1 2">
    <name type="scientific">Pistacia atlantica</name>
    <dbReference type="NCBI Taxonomy" id="434234"/>
    <lineage>
        <taxon>Eukaryota</taxon>
        <taxon>Viridiplantae</taxon>
        <taxon>Streptophyta</taxon>
        <taxon>Embryophyta</taxon>
        <taxon>Tracheophyta</taxon>
        <taxon>Spermatophyta</taxon>
        <taxon>Magnoliopsida</taxon>
        <taxon>eudicotyledons</taxon>
        <taxon>Gunneridae</taxon>
        <taxon>Pentapetalae</taxon>
        <taxon>rosids</taxon>
        <taxon>malvids</taxon>
        <taxon>Sapindales</taxon>
        <taxon>Anacardiaceae</taxon>
        <taxon>Pistacia</taxon>
    </lineage>
</organism>
<comment type="caution">
    <text evidence="1">The sequence shown here is derived from an EMBL/GenBank/DDBJ whole genome shotgun (WGS) entry which is preliminary data.</text>
</comment>